<comment type="catalytic activity">
    <reaction evidence="13">
        <text>a lipid A disaccharide + ATP = a lipid IVA + ADP + H(+)</text>
        <dbReference type="Rhea" id="RHEA:67840"/>
        <dbReference type="ChEBI" id="CHEBI:15378"/>
        <dbReference type="ChEBI" id="CHEBI:30616"/>
        <dbReference type="ChEBI" id="CHEBI:176343"/>
        <dbReference type="ChEBI" id="CHEBI:176425"/>
        <dbReference type="ChEBI" id="CHEBI:456216"/>
        <dbReference type="EC" id="2.7.1.130"/>
    </reaction>
</comment>
<proteinExistence type="inferred from homology"/>
<dbReference type="GO" id="GO:0005524">
    <property type="term" value="F:ATP binding"/>
    <property type="evidence" value="ECO:0007669"/>
    <property type="project" value="UniProtKB-UniRule"/>
</dbReference>
<keyword evidence="5 13" id="KW-0444">Lipid biosynthesis</keyword>
<dbReference type="HAMAP" id="MF_00409">
    <property type="entry name" value="LpxK"/>
    <property type="match status" value="1"/>
</dbReference>
<dbReference type="Proteomes" id="UP000190868">
    <property type="component" value="Chromosome"/>
</dbReference>
<keyword evidence="7 13" id="KW-0808">Transferase</keyword>
<keyword evidence="8 13" id="KW-0547">Nucleotide-binding</keyword>
<dbReference type="PANTHER" id="PTHR42724:SF1">
    <property type="entry name" value="TETRAACYLDISACCHARIDE 4'-KINASE, MITOCHONDRIAL-RELATED"/>
    <property type="match status" value="1"/>
</dbReference>
<dbReference type="PANTHER" id="PTHR42724">
    <property type="entry name" value="TETRAACYLDISACCHARIDE 4'-KINASE"/>
    <property type="match status" value="1"/>
</dbReference>
<keyword evidence="9 13" id="KW-0418">Kinase</keyword>
<keyword evidence="6 13" id="KW-0441">Lipid A biosynthesis</keyword>
<dbReference type="NCBIfam" id="NF001892">
    <property type="entry name" value="PRK00652.1-5"/>
    <property type="match status" value="1"/>
</dbReference>
<evidence type="ECO:0000256" key="13">
    <source>
        <dbReference type="HAMAP-Rule" id="MF_00409"/>
    </source>
</evidence>
<organism evidence="14 15">
    <name type="scientific">Campylobacter pinnipediorum subsp. caledonicus</name>
    <dbReference type="NCBI Taxonomy" id="1874362"/>
    <lineage>
        <taxon>Bacteria</taxon>
        <taxon>Pseudomonadati</taxon>
        <taxon>Campylobacterota</taxon>
        <taxon>Epsilonproteobacteria</taxon>
        <taxon>Campylobacterales</taxon>
        <taxon>Campylobacteraceae</taxon>
        <taxon>Campylobacter</taxon>
    </lineage>
</organism>
<dbReference type="Pfam" id="PF02606">
    <property type="entry name" value="LpxK"/>
    <property type="match status" value="2"/>
</dbReference>
<evidence type="ECO:0000256" key="5">
    <source>
        <dbReference type="ARBA" id="ARBA00022516"/>
    </source>
</evidence>
<dbReference type="InterPro" id="IPR027417">
    <property type="entry name" value="P-loop_NTPase"/>
</dbReference>
<dbReference type="EC" id="2.7.1.130" evidence="3 13"/>
<keyword evidence="10 13" id="KW-0067">ATP-binding</keyword>
<dbReference type="SUPFAM" id="SSF52540">
    <property type="entry name" value="P-loop containing nucleoside triphosphate hydrolases"/>
    <property type="match status" value="1"/>
</dbReference>
<evidence type="ECO:0000256" key="12">
    <source>
        <dbReference type="ARBA" id="ARBA00029757"/>
    </source>
</evidence>
<evidence type="ECO:0000256" key="11">
    <source>
        <dbReference type="ARBA" id="ARBA00023098"/>
    </source>
</evidence>
<dbReference type="GO" id="GO:0009245">
    <property type="term" value="P:lipid A biosynthetic process"/>
    <property type="evidence" value="ECO:0007669"/>
    <property type="project" value="UniProtKB-UniRule"/>
</dbReference>
<feature type="binding site" evidence="13">
    <location>
        <begin position="61"/>
        <end position="68"/>
    </location>
    <ligand>
        <name>ATP</name>
        <dbReference type="ChEBI" id="CHEBI:30616"/>
    </ligand>
</feature>
<evidence type="ECO:0000256" key="1">
    <source>
        <dbReference type="ARBA" id="ARBA00002274"/>
    </source>
</evidence>
<evidence type="ECO:0000256" key="3">
    <source>
        <dbReference type="ARBA" id="ARBA00012071"/>
    </source>
</evidence>
<evidence type="ECO:0000313" key="14">
    <source>
        <dbReference type="EMBL" id="AQW87470.1"/>
    </source>
</evidence>
<evidence type="ECO:0000256" key="4">
    <source>
        <dbReference type="ARBA" id="ARBA00016436"/>
    </source>
</evidence>
<protein>
    <recommendedName>
        <fullName evidence="4 13">Tetraacyldisaccharide 4'-kinase</fullName>
        <ecNumber evidence="3 13">2.7.1.130</ecNumber>
    </recommendedName>
    <alternativeName>
        <fullName evidence="12 13">Lipid A 4'-kinase</fullName>
    </alternativeName>
</protein>
<evidence type="ECO:0000256" key="2">
    <source>
        <dbReference type="ARBA" id="ARBA00004870"/>
    </source>
</evidence>
<keyword evidence="11 13" id="KW-0443">Lipid metabolism</keyword>
<dbReference type="GO" id="GO:0009244">
    <property type="term" value="P:lipopolysaccharide core region biosynthetic process"/>
    <property type="evidence" value="ECO:0007669"/>
    <property type="project" value="TreeGrafter"/>
</dbReference>
<evidence type="ECO:0000256" key="8">
    <source>
        <dbReference type="ARBA" id="ARBA00022741"/>
    </source>
</evidence>
<dbReference type="InterPro" id="IPR003758">
    <property type="entry name" value="LpxK"/>
</dbReference>
<dbReference type="UniPathway" id="UPA00359">
    <property type="reaction ID" value="UER00482"/>
</dbReference>
<comment type="pathway">
    <text evidence="2 13">Glycolipid biosynthesis; lipid IV(A) biosynthesis; lipid IV(A) from (3R)-3-hydroxytetradecanoyl-[acyl-carrier-protein] and UDP-N-acetyl-alpha-D-glucosamine: step 6/6.</text>
</comment>
<name>A0A1S6U714_9BACT</name>
<reference evidence="15" key="1">
    <citation type="submission" date="2016-09" db="EMBL/GenBank/DDBJ databases">
        <title>Comparative genomics of the Campylobacter concisus group.</title>
        <authorList>
            <person name="Miller W.G."/>
            <person name="Yee E."/>
            <person name="Chapman M.H."/>
            <person name="Huynh S."/>
            <person name="Bono J.L."/>
            <person name="On S.L.W."/>
            <person name="StLeger J."/>
            <person name="Foster G."/>
            <person name="Parker C.T."/>
        </authorList>
    </citation>
    <scope>NUCLEOTIDE SEQUENCE [LARGE SCALE GENOMIC DNA]</scope>
    <source>
        <strain evidence="15">RM18021</strain>
    </source>
</reference>
<comment type="similarity">
    <text evidence="13">Belongs to the LpxK family.</text>
</comment>
<gene>
    <name evidence="13 14" type="primary">lpxK</name>
    <name evidence="14" type="ORF">CPIN18021_0652</name>
</gene>
<dbReference type="EMBL" id="CP017258">
    <property type="protein sequence ID" value="AQW87470.1"/>
    <property type="molecule type" value="Genomic_DNA"/>
</dbReference>
<accession>A0A1S6U714</accession>
<dbReference type="AlphaFoldDB" id="A0A1S6U714"/>
<evidence type="ECO:0000256" key="9">
    <source>
        <dbReference type="ARBA" id="ARBA00022777"/>
    </source>
</evidence>
<dbReference type="GO" id="GO:0009029">
    <property type="term" value="F:lipid-A 4'-kinase activity"/>
    <property type="evidence" value="ECO:0007669"/>
    <property type="project" value="UniProtKB-UniRule"/>
</dbReference>
<dbReference type="GO" id="GO:0005886">
    <property type="term" value="C:plasma membrane"/>
    <property type="evidence" value="ECO:0007669"/>
    <property type="project" value="TreeGrafter"/>
</dbReference>
<keyword evidence="15" id="KW-1185">Reference proteome</keyword>
<evidence type="ECO:0000256" key="7">
    <source>
        <dbReference type="ARBA" id="ARBA00022679"/>
    </source>
</evidence>
<evidence type="ECO:0000256" key="10">
    <source>
        <dbReference type="ARBA" id="ARBA00022840"/>
    </source>
</evidence>
<evidence type="ECO:0000256" key="6">
    <source>
        <dbReference type="ARBA" id="ARBA00022556"/>
    </source>
</evidence>
<evidence type="ECO:0000313" key="15">
    <source>
        <dbReference type="Proteomes" id="UP000190868"/>
    </source>
</evidence>
<sequence length="303" mass="34957">MFNKLNIWVQRYFYHPNIFDKILSFFLIPITILYTFAVYFKKKFSKEIDFQIPIISIGNITLGGSGKTPLCMAIANEFKDGFIILRGYKRQSSGLVCVCINGDILTDVLTSGDEAMEYATNVKNANVIVSENRNIAIQKAKELGAKYILLDDGFGKFHIKKFNILIKPKQKPFFDVCIPSGAYRYPFYFYKFADFIAKEDISYFKSTKIIDPTQRMVLISAIANPNRLDEFKKMCVGYYYFPDHYSFKKDELLKIIKEHNATSILVTNKDFVKIKDFGLNVSLIKLQVRLSGEFKELINSKIL</sequence>
<comment type="function">
    <text evidence="1 13">Transfers the gamma-phosphate of ATP to the 4'-position of a tetraacyldisaccharide 1-phosphate intermediate (termed DS-1-P) to form tetraacyldisaccharide 1,4'-bis-phosphate (lipid IVA).</text>
</comment>